<dbReference type="InterPro" id="IPR055396">
    <property type="entry name" value="DUF7088"/>
</dbReference>
<organism evidence="4 5">
    <name type="scientific">Luoshenia tenuis</name>
    <dbReference type="NCBI Taxonomy" id="2763654"/>
    <lineage>
        <taxon>Bacteria</taxon>
        <taxon>Bacillati</taxon>
        <taxon>Bacillota</taxon>
        <taxon>Clostridia</taxon>
        <taxon>Christensenellales</taxon>
        <taxon>Christensenellaceae</taxon>
        <taxon>Luoshenia</taxon>
    </lineage>
</organism>
<accession>A0A926CZB6</accession>
<dbReference type="Pfam" id="PF23357">
    <property type="entry name" value="DUF7088"/>
    <property type="match status" value="1"/>
</dbReference>
<dbReference type="Proteomes" id="UP000654279">
    <property type="component" value="Unassembled WGS sequence"/>
</dbReference>
<keyword evidence="1" id="KW-1133">Transmembrane helix</keyword>
<keyword evidence="1" id="KW-0812">Transmembrane</keyword>
<feature type="transmembrane region" description="Helical" evidence="1">
    <location>
        <begin position="463"/>
        <end position="487"/>
    </location>
</feature>
<sequence length="492" mass="54678">MAKNEKHKFNKTRLKYGSYAAIITAVVIAIVIVINVLVGTLSDKYGLTLDMTRNQLFSLSADAQEYINNLDQDIVIYTTFEAGNGDTTIENALQKIQAASSRISIQNVDPIKNPSFAEQFNSDKATSIARGSLIVTNPEKTRFKVYSQDDLYETTIDYQTYQQKTSGLQVEQRIISALVYITNEDTPMIYLLQGHQEPKLSNLTTLRTSLEDNNYQVEELNLAESDVELKKGDTLMIVSPQIDLSEDERLKIEKFIVNEGGRVIMFRDTVIDAASLERFDSIAAMFDVTFNNDLVGEEDTGAYYNSPFYLVPTYGTHEITNKLSRDGRPAILPVSGSITLSDIERTDIETEVFLTSSANSYAKTDVANENMTTTREEGDPSGPFNLGVTSKRVDAMNDDNSAYFVGFASSSFVQSGDFLSMFGNQDLVLNSLSWMQTEKGSDITISSKSLGSSTLNITTQAQLYTLMAVSIITLPVILLVIGLTVYLRRRHL</sequence>
<proteinExistence type="predicted"/>
<evidence type="ECO:0000256" key="1">
    <source>
        <dbReference type="SAM" id="Phobius"/>
    </source>
</evidence>
<evidence type="ECO:0000259" key="3">
    <source>
        <dbReference type="Pfam" id="PF23357"/>
    </source>
</evidence>
<feature type="domain" description="DUF7088" evidence="3">
    <location>
        <begin position="54"/>
        <end position="132"/>
    </location>
</feature>
<reference evidence="4" key="1">
    <citation type="submission" date="2020-08" db="EMBL/GenBank/DDBJ databases">
        <title>Genome public.</title>
        <authorList>
            <person name="Liu C."/>
            <person name="Sun Q."/>
        </authorList>
    </citation>
    <scope>NUCLEOTIDE SEQUENCE</scope>
    <source>
        <strain evidence="4">NSJ-44</strain>
    </source>
</reference>
<protein>
    <submittedName>
        <fullName evidence="4">GldG family protein</fullName>
    </submittedName>
</protein>
<gene>
    <name evidence="4" type="ORF">H8699_04430</name>
</gene>
<comment type="caution">
    <text evidence="4">The sequence shown here is derived from an EMBL/GenBank/DDBJ whole genome shotgun (WGS) entry which is preliminary data.</text>
</comment>
<name>A0A926CZB6_9FIRM</name>
<dbReference type="AlphaFoldDB" id="A0A926CZB6"/>
<dbReference type="Pfam" id="PF09822">
    <property type="entry name" value="ABC_transp_aux"/>
    <property type="match status" value="1"/>
</dbReference>
<evidence type="ECO:0000259" key="2">
    <source>
        <dbReference type="Pfam" id="PF09822"/>
    </source>
</evidence>
<evidence type="ECO:0000313" key="4">
    <source>
        <dbReference type="EMBL" id="MBC8528684.1"/>
    </source>
</evidence>
<keyword evidence="1" id="KW-0472">Membrane</keyword>
<dbReference type="EMBL" id="JACRSO010000001">
    <property type="protein sequence ID" value="MBC8528684.1"/>
    <property type="molecule type" value="Genomic_DNA"/>
</dbReference>
<evidence type="ECO:0000313" key="5">
    <source>
        <dbReference type="Proteomes" id="UP000654279"/>
    </source>
</evidence>
<feature type="domain" description="ABC-type uncharacterised transport system" evidence="2">
    <location>
        <begin position="187"/>
        <end position="388"/>
    </location>
</feature>
<dbReference type="InterPro" id="IPR019196">
    <property type="entry name" value="ABC_transp_unknown"/>
</dbReference>
<dbReference type="RefSeq" id="WP_138296524.1">
    <property type="nucleotide sequence ID" value="NZ_JACRSO010000001.1"/>
</dbReference>
<keyword evidence="5" id="KW-1185">Reference proteome</keyword>
<feature type="transmembrane region" description="Helical" evidence="1">
    <location>
        <begin position="20"/>
        <end position="41"/>
    </location>
</feature>